<evidence type="ECO:0000313" key="2">
    <source>
        <dbReference type="Proteomes" id="UP000031829"/>
    </source>
</evidence>
<reference evidence="1 2" key="1">
    <citation type="journal article" date="2015" name="Genome Announc.">
        <title>Complete genome sequences for 35 biothreat assay-relevant bacillus species.</title>
        <authorList>
            <person name="Johnson S.L."/>
            <person name="Daligault H.E."/>
            <person name="Davenport K.W."/>
            <person name="Jaissle J."/>
            <person name="Frey K.G."/>
            <person name="Ladner J.T."/>
            <person name="Broomall S.M."/>
            <person name="Bishop-Lilly K.A."/>
            <person name="Bruce D.C."/>
            <person name="Gibbons H.S."/>
            <person name="Coyne S.R."/>
            <person name="Lo C.C."/>
            <person name="Meincke L."/>
            <person name="Munk A.C."/>
            <person name="Koroleva G.I."/>
            <person name="Rosenzweig C.N."/>
            <person name="Palacios G.F."/>
            <person name="Redden C.L."/>
            <person name="Minogue T.D."/>
            <person name="Chain P.S."/>
        </authorList>
    </citation>
    <scope>NUCLEOTIDE SEQUENCE [LARGE SCALE GENOMIC DNA]</scope>
    <source>
        <strain evidence="2">ATCC 14581 / DSM 32 / JCM 2506 / NBRC 15308 / NCIMB 9376 / NCTC 10342 / NRRL B-14308 / VKM B-512</strain>
    </source>
</reference>
<dbReference type="HOGENOM" id="CLU_2785243_0_0_9"/>
<dbReference type="GeneID" id="93644166"/>
<gene>
    <name evidence="1" type="ORF">BG04_672</name>
</gene>
<organism evidence="1 2">
    <name type="scientific">Priestia megaterium (strain ATCC 14581 / DSM 32 / CCUG 1817 / JCM 2506 / NBRC 15308 / NCIMB 9376 / NCTC 10342 / NRRL B-14308 / VKM B-512 / Ford 19)</name>
    <name type="common">Bacillus megaterium</name>
    <dbReference type="NCBI Taxonomy" id="1348623"/>
    <lineage>
        <taxon>Bacteria</taxon>
        <taxon>Bacillati</taxon>
        <taxon>Bacillota</taxon>
        <taxon>Bacilli</taxon>
        <taxon>Bacillales</taxon>
        <taxon>Bacillaceae</taxon>
        <taxon>Priestia</taxon>
    </lineage>
</organism>
<name>A0A0B6AIM1_PRIM2</name>
<dbReference type="RefSeq" id="WP_016766360.1">
    <property type="nucleotide sequence ID" value="NZ_BCVB01000012.1"/>
</dbReference>
<evidence type="ECO:0000313" key="1">
    <source>
        <dbReference type="EMBL" id="AJI24745.1"/>
    </source>
</evidence>
<accession>A0A0B6AIM1</accession>
<dbReference type="KEGG" id="bmeg:BG04_672"/>
<sequence>MPKKDFKGVDNSGIAERVDYNNYKNKDSNNDPTLNRIVEEDGRALDPRETLENFFTDLEGEDPQEITT</sequence>
<dbReference type="Proteomes" id="UP000031829">
    <property type="component" value="Chromosome"/>
</dbReference>
<protein>
    <submittedName>
        <fullName evidence="1">Uncharacterized protein</fullName>
    </submittedName>
</protein>
<proteinExistence type="predicted"/>
<dbReference type="AlphaFoldDB" id="A0A0B6AIM1"/>
<dbReference type="EMBL" id="CP009920">
    <property type="protein sequence ID" value="AJI24745.1"/>
    <property type="molecule type" value="Genomic_DNA"/>
</dbReference>